<accession>A0A8H3FCC5</accession>
<dbReference type="Proteomes" id="UP000664534">
    <property type="component" value="Unassembled WGS sequence"/>
</dbReference>
<protein>
    <submittedName>
        <fullName evidence="2">Uncharacterized protein</fullName>
    </submittedName>
</protein>
<proteinExistence type="predicted"/>
<evidence type="ECO:0000313" key="3">
    <source>
        <dbReference type="Proteomes" id="UP000664534"/>
    </source>
</evidence>
<gene>
    <name evidence="2" type="ORF">IMSHALPRED_005320</name>
</gene>
<reference evidence="2" key="1">
    <citation type="submission" date="2021-03" db="EMBL/GenBank/DDBJ databases">
        <authorList>
            <person name="Tagirdzhanova G."/>
        </authorList>
    </citation>
    <scope>NUCLEOTIDE SEQUENCE</scope>
</reference>
<sequence>MNFSEPRCAAGTIAINSSTSLYLARSLFTDMAQPTKLSDFISHLAAIHDAAYLMLLPQTSHTEAIFKQAETQRISNSPSGDAILRASTLFFLNTFRHDAAAADDDETTRAQHADIYEATGRMLLDLATEEQRYLDNMALLLADLKGKWKNELIQTGSWHRTALHMGETGIASARALADLVGDHDHRHATAPDDDDGTRKSDLHDDARKRSYSHEGRKRSYLHDDGGKKYLGEIARYWRQWAGTGEARVYEEAWCYVAGRALVQE</sequence>
<feature type="compositionally biased region" description="Basic and acidic residues" evidence="1">
    <location>
        <begin position="184"/>
        <end position="214"/>
    </location>
</feature>
<name>A0A8H3FCC5_9LECA</name>
<dbReference type="EMBL" id="CAJPDT010000029">
    <property type="protein sequence ID" value="CAF9922051.1"/>
    <property type="molecule type" value="Genomic_DNA"/>
</dbReference>
<keyword evidence="3" id="KW-1185">Reference proteome</keyword>
<organism evidence="2 3">
    <name type="scientific">Imshaugia aleurites</name>
    <dbReference type="NCBI Taxonomy" id="172621"/>
    <lineage>
        <taxon>Eukaryota</taxon>
        <taxon>Fungi</taxon>
        <taxon>Dikarya</taxon>
        <taxon>Ascomycota</taxon>
        <taxon>Pezizomycotina</taxon>
        <taxon>Lecanoromycetes</taxon>
        <taxon>OSLEUM clade</taxon>
        <taxon>Lecanoromycetidae</taxon>
        <taxon>Lecanorales</taxon>
        <taxon>Lecanorineae</taxon>
        <taxon>Parmeliaceae</taxon>
        <taxon>Imshaugia</taxon>
    </lineage>
</organism>
<evidence type="ECO:0000313" key="2">
    <source>
        <dbReference type="EMBL" id="CAF9922051.1"/>
    </source>
</evidence>
<dbReference type="AlphaFoldDB" id="A0A8H3FCC5"/>
<evidence type="ECO:0000256" key="1">
    <source>
        <dbReference type="SAM" id="MobiDB-lite"/>
    </source>
</evidence>
<comment type="caution">
    <text evidence="2">The sequence shown here is derived from an EMBL/GenBank/DDBJ whole genome shotgun (WGS) entry which is preliminary data.</text>
</comment>
<feature type="region of interest" description="Disordered" evidence="1">
    <location>
        <begin position="184"/>
        <end position="219"/>
    </location>
</feature>